<dbReference type="EC" id="2.7.7.13" evidence="3"/>
<evidence type="ECO:0000256" key="9">
    <source>
        <dbReference type="RuleBase" id="RU004190"/>
    </source>
</evidence>
<evidence type="ECO:0000313" key="13">
    <source>
        <dbReference type="EMBL" id="MDT0618851.1"/>
    </source>
</evidence>
<accession>A0ABU3B8Q5</accession>
<dbReference type="InterPro" id="IPR005835">
    <property type="entry name" value="NTP_transferase_dom"/>
</dbReference>
<comment type="caution">
    <text evidence="13">The sequence shown here is derived from an EMBL/GenBank/DDBJ whole genome shotgun (WGS) entry which is preliminary data.</text>
</comment>
<dbReference type="PANTHER" id="PTHR46390:SF1">
    <property type="entry name" value="MANNOSE-1-PHOSPHATE GUANYLYLTRANSFERASE"/>
    <property type="match status" value="1"/>
</dbReference>
<evidence type="ECO:0000313" key="14">
    <source>
        <dbReference type="Proteomes" id="UP001259982"/>
    </source>
</evidence>
<keyword evidence="4 13" id="KW-0808">Transferase</keyword>
<dbReference type="RefSeq" id="WP_311659077.1">
    <property type="nucleotide sequence ID" value="NZ_JAVRHY010000008.1"/>
</dbReference>
<dbReference type="InterPro" id="IPR001538">
    <property type="entry name" value="Man6P_isomerase-2_C"/>
</dbReference>
<dbReference type="InterPro" id="IPR054566">
    <property type="entry name" value="ManC/GMP-like_b-helix"/>
</dbReference>
<dbReference type="CDD" id="cd02213">
    <property type="entry name" value="cupin_PMI_typeII_C"/>
    <property type="match status" value="1"/>
</dbReference>
<dbReference type="Gene3D" id="3.90.550.10">
    <property type="entry name" value="Spore Coat Polysaccharide Biosynthesis Protein SpsA, Chain A"/>
    <property type="match status" value="1"/>
</dbReference>
<evidence type="ECO:0000259" key="12">
    <source>
        <dbReference type="Pfam" id="PF22640"/>
    </source>
</evidence>
<dbReference type="CDD" id="cd02509">
    <property type="entry name" value="GDP-M1P_Guanylyltransferase"/>
    <property type="match status" value="1"/>
</dbReference>
<feature type="domain" description="Nucleotidyl transferase" evidence="10">
    <location>
        <begin position="4"/>
        <end position="281"/>
    </location>
</feature>
<dbReference type="PANTHER" id="PTHR46390">
    <property type="entry name" value="MANNOSE-1-PHOSPHATE GUANYLYLTRANSFERASE"/>
    <property type="match status" value="1"/>
</dbReference>
<dbReference type="InterPro" id="IPR051161">
    <property type="entry name" value="Mannose-6P_isomerase_type2"/>
</dbReference>
<evidence type="ECO:0000259" key="11">
    <source>
        <dbReference type="Pfam" id="PF01050"/>
    </source>
</evidence>
<proteinExistence type="inferred from homology"/>
<comment type="similarity">
    <text evidence="2 9">Belongs to the mannose-6-phosphate isomerase type 2 family.</text>
</comment>
<protein>
    <recommendedName>
        <fullName evidence="3">mannose-1-phosphate guanylyltransferase</fullName>
        <ecNumber evidence="3">2.7.7.13</ecNumber>
    </recommendedName>
</protein>
<dbReference type="InterPro" id="IPR029044">
    <property type="entry name" value="Nucleotide-diphossugar_trans"/>
</dbReference>
<comment type="pathway">
    <text evidence="1">Nucleotide-sugar biosynthesis; GDP-alpha-D-mannose biosynthesis; GDP-alpha-D-mannose from alpha-D-mannose 1-phosphate (GTP route): step 1/1.</text>
</comment>
<dbReference type="InterPro" id="IPR011051">
    <property type="entry name" value="RmlC_Cupin_sf"/>
</dbReference>
<evidence type="ECO:0000256" key="1">
    <source>
        <dbReference type="ARBA" id="ARBA00004823"/>
    </source>
</evidence>
<evidence type="ECO:0000256" key="8">
    <source>
        <dbReference type="ARBA" id="ARBA00047343"/>
    </source>
</evidence>
<dbReference type="InterPro" id="IPR006375">
    <property type="entry name" value="Man1P_GuaTrfase/Man6P_Isoase"/>
</dbReference>
<dbReference type="GO" id="GO:0004476">
    <property type="term" value="F:mannose-6-phosphate isomerase activity"/>
    <property type="evidence" value="ECO:0007669"/>
    <property type="project" value="UniProtKB-EC"/>
</dbReference>
<evidence type="ECO:0000256" key="2">
    <source>
        <dbReference type="ARBA" id="ARBA00006115"/>
    </source>
</evidence>
<evidence type="ECO:0000256" key="4">
    <source>
        <dbReference type="ARBA" id="ARBA00022679"/>
    </source>
</evidence>
<evidence type="ECO:0000256" key="5">
    <source>
        <dbReference type="ARBA" id="ARBA00022695"/>
    </source>
</evidence>
<feature type="domain" description="Mannose-6-phosphate isomerase type II C-terminal" evidence="11">
    <location>
        <begin position="350"/>
        <end position="464"/>
    </location>
</feature>
<sequence>MIVPVILAGGAGTRLWPLSRDARPKQFLPLTGERTLLAETAQRVAKLENTTAPLVVGREAHRFLIAEQLRQAGTPGMVMLEPAGRNTAPAAAAAAFEALATHGPVSQLLILPSDHVMADTGAFATAVAIASDAAASGYLTTFGVMPTSPETGYGYIRRGEDLLDGVARVAAFVEKPDKATATTYLDSGDYLWNSGMFLFPAQAYLDALASHAPDLLESARAAHAGAERDSDFLRLDPQAFAACRSDSIDYAVMERTEHAAVVALDAGWSDLGSWGSVAEAAGVDADRNYCHGDVMLTDTEDCVIHSDGRLVTTLGLQNTLVVATDDAVLVADRNREQDIKAVVSRLRDDNRREATEHRKVYRPWGSYEAIAAGDRFQVKRIIVPPGGRLSLQKHHHRAEHWVVVEGTALVTRGEEQTLLTEDQSTYIPLGTIHRLENPGKVDLVLIEVQSGSYLGEDDIVRYDDIYGRTGDDSKRKSA</sequence>
<dbReference type="Pfam" id="PF22640">
    <property type="entry name" value="ManC_GMP_beta-helix"/>
    <property type="match status" value="1"/>
</dbReference>
<gene>
    <name evidence="13" type="ORF">RM531_10230</name>
</gene>
<dbReference type="InterPro" id="IPR014710">
    <property type="entry name" value="RmlC-like_jellyroll"/>
</dbReference>
<evidence type="ECO:0000259" key="10">
    <source>
        <dbReference type="Pfam" id="PF00483"/>
    </source>
</evidence>
<evidence type="ECO:0000256" key="3">
    <source>
        <dbReference type="ARBA" id="ARBA00012387"/>
    </source>
</evidence>
<dbReference type="InterPro" id="IPR049577">
    <property type="entry name" value="GMPP_N"/>
</dbReference>
<keyword evidence="7" id="KW-0342">GTP-binding</keyword>
<evidence type="ECO:0000256" key="6">
    <source>
        <dbReference type="ARBA" id="ARBA00022741"/>
    </source>
</evidence>
<keyword evidence="14" id="KW-1185">Reference proteome</keyword>
<reference evidence="13 14" key="1">
    <citation type="submission" date="2023-09" db="EMBL/GenBank/DDBJ databases">
        <authorList>
            <person name="Rey-Velasco X."/>
        </authorList>
    </citation>
    <scope>NUCLEOTIDE SEQUENCE [LARGE SCALE GENOMIC DNA]</scope>
    <source>
        <strain evidence="13 14">P385</strain>
    </source>
</reference>
<dbReference type="Pfam" id="PF00483">
    <property type="entry name" value="NTP_transferase"/>
    <property type="match status" value="1"/>
</dbReference>
<dbReference type="Proteomes" id="UP001259982">
    <property type="component" value="Unassembled WGS sequence"/>
</dbReference>
<name>A0ABU3B8Q5_9GAMM</name>
<dbReference type="SUPFAM" id="SSF51182">
    <property type="entry name" value="RmlC-like cupins"/>
    <property type="match status" value="1"/>
</dbReference>
<dbReference type="NCBIfam" id="TIGR01479">
    <property type="entry name" value="GMP_PMI"/>
    <property type="match status" value="1"/>
</dbReference>
<feature type="domain" description="MannoseP isomerase/GMP-like beta-helix" evidence="12">
    <location>
        <begin position="293"/>
        <end position="346"/>
    </location>
</feature>
<dbReference type="Gene3D" id="2.60.120.10">
    <property type="entry name" value="Jelly Rolls"/>
    <property type="match status" value="1"/>
</dbReference>
<keyword evidence="6" id="KW-0547">Nucleotide-binding</keyword>
<dbReference type="EMBL" id="JAVRHY010000008">
    <property type="protein sequence ID" value="MDT0618851.1"/>
    <property type="molecule type" value="Genomic_DNA"/>
</dbReference>
<dbReference type="Pfam" id="PF01050">
    <property type="entry name" value="MannoseP_isomer"/>
    <property type="match status" value="1"/>
</dbReference>
<keyword evidence="13" id="KW-0413">Isomerase</keyword>
<dbReference type="SUPFAM" id="SSF53448">
    <property type="entry name" value="Nucleotide-diphospho-sugar transferases"/>
    <property type="match status" value="1"/>
</dbReference>
<evidence type="ECO:0000256" key="7">
    <source>
        <dbReference type="ARBA" id="ARBA00023134"/>
    </source>
</evidence>
<comment type="catalytic activity">
    <reaction evidence="8">
        <text>alpha-D-mannose 1-phosphate + GTP + H(+) = GDP-alpha-D-mannose + diphosphate</text>
        <dbReference type="Rhea" id="RHEA:15229"/>
        <dbReference type="ChEBI" id="CHEBI:15378"/>
        <dbReference type="ChEBI" id="CHEBI:33019"/>
        <dbReference type="ChEBI" id="CHEBI:37565"/>
        <dbReference type="ChEBI" id="CHEBI:57527"/>
        <dbReference type="ChEBI" id="CHEBI:58409"/>
        <dbReference type="EC" id="2.7.7.13"/>
    </reaction>
</comment>
<keyword evidence="5 13" id="KW-0548">Nucleotidyltransferase</keyword>
<organism evidence="13 14">
    <name type="scientific">Spectribacter acetivorans</name>
    <dbReference type="NCBI Taxonomy" id="3075603"/>
    <lineage>
        <taxon>Bacteria</taxon>
        <taxon>Pseudomonadati</taxon>
        <taxon>Pseudomonadota</taxon>
        <taxon>Gammaproteobacteria</taxon>
        <taxon>Salinisphaerales</taxon>
        <taxon>Salinisphaeraceae</taxon>
        <taxon>Spectribacter</taxon>
    </lineage>
</organism>
<dbReference type="GO" id="GO:0004475">
    <property type="term" value="F:mannose-1-phosphate guanylyltransferase (GTP) activity"/>
    <property type="evidence" value="ECO:0007669"/>
    <property type="project" value="UniProtKB-EC"/>
</dbReference>